<dbReference type="Proteomes" id="UP001230328">
    <property type="component" value="Unassembled WGS sequence"/>
</dbReference>
<gene>
    <name evidence="1" type="ORF">QF035_004619</name>
</gene>
<accession>A0ABU0SUT2</accession>
<comment type="caution">
    <text evidence="1">The sequence shown here is derived from an EMBL/GenBank/DDBJ whole genome shotgun (WGS) entry which is preliminary data.</text>
</comment>
<sequence>MNEAMASCVLWQVTADANYASASELFEASTTSSAAAAVAIRSVPGLGRP</sequence>
<evidence type="ECO:0000313" key="2">
    <source>
        <dbReference type="Proteomes" id="UP001230328"/>
    </source>
</evidence>
<proteinExistence type="predicted"/>
<keyword evidence="2" id="KW-1185">Reference proteome</keyword>
<reference evidence="1 2" key="1">
    <citation type="submission" date="2023-07" db="EMBL/GenBank/DDBJ databases">
        <title>Comparative genomics of wheat-associated soil bacteria to identify genetic determinants of phenazine resistance.</title>
        <authorList>
            <person name="Mouncey N."/>
        </authorList>
    </citation>
    <scope>NUCLEOTIDE SEQUENCE [LARGE SCALE GENOMIC DNA]</scope>
    <source>
        <strain evidence="1 2">V2I4</strain>
    </source>
</reference>
<organism evidence="1 2">
    <name type="scientific">Streptomyces umbrinus</name>
    <dbReference type="NCBI Taxonomy" id="67370"/>
    <lineage>
        <taxon>Bacteria</taxon>
        <taxon>Bacillati</taxon>
        <taxon>Actinomycetota</taxon>
        <taxon>Actinomycetes</taxon>
        <taxon>Kitasatosporales</taxon>
        <taxon>Streptomycetaceae</taxon>
        <taxon>Streptomyces</taxon>
        <taxon>Streptomyces phaeochromogenes group</taxon>
    </lineage>
</organism>
<evidence type="ECO:0000313" key="1">
    <source>
        <dbReference type="EMBL" id="MDQ1027037.1"/>
    </source>
</evidence>
<name>A0ABU0SUT2_9ACTN</name>
<dbReference type="EMBL" id="JAUSZI010000002">
    <property type="protein sequence ID" value="MDQ1027037.1"/>
    <property type="molecule type" value="Genomic_DNA"/>
</dbReference>
<dbReference type="RefSeq" id="WP_307522375.1">
    <property type="nucleotide sequence ID" value="NZ_JAUSZI010000002.1"/>
</dbReference>
<protein>
    <submittedName>
        <fullName evidence="1">Uncharacterized protein</fullName>
    </submittedName>
</protein>